<dbReference type="RefSeq" id="WP_126979525.1">
    <property type="nucleotide sequence ID" value="NZ_PQSP01000002.1"/>
</dbReference>
<comment type="caution">
    <text evidence="3">The sequence shown here is derived from an EMBL/GenBank/DDBJ whole genome shotgun (WGS) entry which is preliminary data.</text>
</comment>
<keyword evidence="2 3" id="KW-0378">Hydrolase</keyword>
<dbReference type="Proteomes" id="UP000286947">
    <property type="component" value="Unassembled WGS sequence"/>
</dbReference>
<protein>
    <submittedName>
        <fullName evidence="3">Ferri-bacillibactin esterase BesA</fullName>
        <ecNumber evidence="3">3.1.-.-</ecNumber>
    </submittedName>
</protein>
<dbReference type="OrthoDB" id="9784036at2"/>
<accession>A0A433SFH6</accession>
<dbReference type="InterPro" id="IPR000801">
    <property type="entry name" value="Esterase-like"/>
</dbReference>
<dbReference type="InterPro" id="IPR052558">
    <property type="entry name" value="Siderophore_Hydrolase_D"/>
</dbReference>
<dbReference type="GO" id="GO:0016788">
    <property type="term" value="F:hydrolase activity, acting on ester bonds"/>
    <property type="evidence" value="ECO:0007669"/>
    <property type="project" value="TreeGrafter"/>
</dbReference>
<dbReference type="Pfam" id="PF00756">
    <property type="entry name" value="Esterase"/>
    <property type="match status" value="1"/>
</dbReference>
<evidence type="ECO:0000313" key="4">
    <source>
        <dbReference type="Proteomes" id="UP000286947"/>
    </source>
</evidence>
<evidence type="ECO:0000256" key="2">
    <source>
        <dbReference type="ARBA" id="ARBA00022801"/>
    </source>
</evidence>
<name>A0A433SFH6_9BURK</name>
<dbReference type="PANTHER" id="PTHR40841:SF2">
    <property type="entry name" value="SIDEROPHORE-DEGRADING ESTERASE (EUROFUNG)"/>
    <property type="match status" value="1"/>
</dbReference>
<proteinExistence type="inferred from homology"/>
<dbReference type="InterPro" id="IPR029058">
    <property type="entry name" value="AB_hydrolase_fold"/>
</dbReference>
<dbReference type="EC" id="3.1.-.-" evidence="3"/>
<sequence length="310" mass="34177">MTSPTFSHHTSMTRRNAMHALLGVWLGASALSSLAQPRNFEVVANYAIFNAPLSSHQLKRFQLTSAKGHAYEIFMAVPNKAPEKAGYPILYMLDGNAVFDRLTPDMLAQVPDMVIVGIGYPTPYIHDVMARSRDYTPPLPQRSEPTGRAASRPTGEAAYFLEFVQGDLRTAAENGLHINTERRAIWGHSYGGLFSLFTLLTKPDAFSTYIPVSPSVSWGDDMLQTLAPNAPHRQNSQPAKVLIMYGDQERRRNAPVEPEGQATIRPNHATQTLLETLQQRSDLNVQSHVFEGLGHGATFSASFPYALAVV</sequence>
<evidence type="ECO:0000313" key="3">
    <source>
        <dbReference type="EMBL" id="RUS67472.1"/>
    </source>
</evidence>
<organism evidence="3 4">
    <name type="scientific">Saezia sanguinis</name>
    <dbReference type="NCBI Taxonomy" id="1965230"/>
    <lineage>
        <taxon>Bacteria</taxon>
        <taxon>Pseudomonadati</taxon>
        <taxon>Pseudomonadota</taxon>
        <taxon>Betaproteobacteria</taxon>
        <taxon>Burkholderiales</taxon>
        <taxon>Saeziaceae</taxon>
        <taxon>Saezia</taxon>
    </lineage>
</organism>
<dbReference type="SUPFAM" id="SSF53474">
    <property type="entry name" value="alpha/beta-Hydrolases"/>
    <property type="match status" value="1"/>
</dbReference>
<reference evidence="3 4" key="1">
    <citation type="submission" date="2018-01" db="EMBL/GenBank/DDBJ databases">
        <title>Saezia sanguinis gen. nov., sp. nov., in the order Burkholderiales isolated from human blood.</title>
        <authorList>
            <person name="Medina-Pascual M.J."/>
            <person name="Valdezate S."/>
            <person name="Monzon S."/>
            <person name="Cuesta I."/>
            <person name="Carrasco G."/>
            <person name="Villalon P."/>
            <person name="Saez-Nieto J.A."/>
        </authorList>
    </citation>
    <scope>NUCLEOTIDE SEQUENCE [LARGE SCALE GENOMIC DNA]</scope>
    <source>
        <strain evidence="3 4">CNM695-12</strain>
    </source>
</reference>
<gene>
    <name evidence="3" type="primary">besA_2</name>
    <name evidence="3" type="ORF">CUZ56_01419</name>
</gene>
<dbReference type="AlphaFoldDB" id="A0A433SFH6"/>
<dbReference type="Gene3D" id="3.40.50.1820">
    <property type="entry name" value="alpha/beta hydrolase"/>
    <property type="match status" value="1"/>
</dbReference>
<evidence type="ECO:0000256" key="1">
    <source>
        <dbReference type="ARBA" id="ARBA00005622"/>
    </source>
</evidence>
<comment type="similarity">
    <text evidence="1">Belongs to the esterase D family.</text>
</comment>
<dbReference type="PANTHER" id="PTHR40841">
    <property type="entry name" value="SIDEROPHORE TRIACETYLFUSARININE C ESTERASE"/>
    <property type="match status" value="1"/>
</dbReference>
<dbReference type="EMBL" id="PQSP01000002">
    <property type="protein sequence ID" value="RUS67472.1"/>
    <property type="molecule type" value="Genomic_DNA"/>
</dbReference>
<keyword evidence="4" id="KW-1185">Reference proteome</keyword>